<proteinExistence type="predicted"/>
<dbReference type="AlphaFoldDB" id="A0A6M3MIR8"/>
<accession>A0A6M3MIR8</accession>
<sequence length="513" mass="59383">MAEWDKVIKTARLEYEKLEVQKKIDILRDDWDYLLIDELAKQFRPEAYSKLYWLITKENNIFKRAINELALVYKQAPVRKALVGETPDTVYDDIMKSTNKNTVLKALNKYTLACNHCINYISFRDGRLDYQVLNFNNADVFVSTEDYQKIIAIKYYTGLMLDADGSTPISSDGRVDYTPGRRSIGMKYNTLSYSTAYIWTADDVDNKHNEILTNDSITALKKGMVYTVKVNTNRQQEQVVKETANPYMNPDGTPCLPFVIYDRYYPVDQRFDFTTGNDLYDLTINTGVMMMLLNQLMKFQSFKQVAMTGIDTDSMPKEILIDPVQAIALGPNRQGQNPTVSILDLQTDIDRFRKVVEARGITCLSGYGISPQNYTMSAQATSGYALQISNMGKMEAREDQIEMYRQREQELFQKERIIWNHHRPDKMIDVKAELTVDFVEPSYPKSPLEIAQEYKTLKEYNVITDIDIMLEHNPDMTPEEAEAKYYANKKINEKMRISLPPLEVKENNEPDRQ</sequence>
<organism evidence="2">
    <name type="scientific">viral metagenome</name>
    <dbReference type="NCBI Taxonomy" id="1070528"/>
    <lineage>
        <taxon>unclassified sequences</taxon>
        <taxon>metagenomes</taxon>
        <taxon>organismal metagenomes</taxon>
    </lineage>
</organism>
<evidence type="ECO:0000313" key="2">
    <source>
        <dbReference type="EMBL" id="QJB04682.1"/>
    </source>
</evidence>
<protein>
    <submittedName>
        <fullName evidence="2">Putative portal protein</fullName>
    </submittedName>
</protein>
<gene>
    <name evidence="1" type="ORF">MM171A00291_0064</name>
    <name evidence="2" type="ORF">MM171B00223_0059</name>
</gene>
<dbReference type="EMBL" id="MT143887">
    <property type="protein sequence ID" value="QJB04682.1"/>
    <property type="molecule type" value="Genomic_DNA"/>
</dbReference>
<evidence type="ECO:0000313" key="1">
    <source>
        <dbReference type="EMBL" id="QJB00756.1"/>
    </source>
</evidence>
<name>A0A6M3MIR8_9ZZZZ</name>
<reference evidence="2" key="1">
    <citation type="submission" date="2020-03" db="EMBL/GenBank/DDBJ databases">
        <title>The deep terrestrial virosphere.</title>
        <authorList>
            <person name="Holmfeldt K."/>
            <person name="Nilsson E."/>
            <person name="Simone D."/>
            <person name="Lopez-Fernandez M."/>
            <person name="Wu X."/>
            <person name="de Brujin I."/>
            <person name="Lundin D."/>
            <person name="Andersson A."/>
            <person name="Bertilsson S."/>
            <person name="Dopson M."/>
        </authorList>
    </citation>
    <scope>NUCLEOTIDE SEQUENCE</scope>
    <source>
        <strain evidence="1">MM171A00291</strain>
        <strain evidence="2">MM171B00223</strain>
    </source>
</reference>
<dbReference type="EMBL" id="MT143699">
    <property type="protein sequence ID" value="QJB00756.1"/>
    <property type="molecule type" value="Genomic_DNA"/>
</dbReference>